<dbReference type="SUPFAM" id="SSF53098">
    <property type="entry name" value="Ribonuclease H-like"/>
    <property type="match status" value="1"/>
</dbReference>
<protein>
    <recommendedName>
        <fullName evidence="2">Exonuclease domain-containing protein</fullName>
    </recommendedName>
</protein>
<dbReference type="Gene3D" id="3.30.420.10">
    <property type="entry name" value="Ribonuclease H-like superfamily/Ribonuclease H"/>
    <property type="match status" value="1"/>
</dbReference>
<gene>
    <name evidence="1" type="ORF">METZ01_LOCUS502531</name>
</gene>
<dbReference type="InterPro" id="IPR036397">
    <property type="entry name" value="RNaseH_sf"/>
</dbReference>
<dbReference type="EMBL" id="UINC01221365">
    <property type="protein sequence ID" value="SVE49677.1"/>
    <property type="molecule type" value="Genomic_DNA"/>
</dbReference>
<name>A0A383DYN7_9ZZZZ</name>
<dbReference type="GO" id="GO:0003676">
    <property type="term" value="F:nucleic acid binding"/>
    <property type="evidence" value="ECO:0007669"/>
    <property type="project" value="InterPro"/>
</dbReference>
<evidence type="ECO:0000313" key="1">
    <source>
        <dbReference type="EMBL" id="SVE49677.1"/>
    </source>
</evidence>
<dbReference type="InterPro" id="IPR012337">
    <property type="entry name" value="RNaseH-like_sf"/>
</dbReference>
<feature type="non-terminal residue" evidence="1">
    <location>
        <position position="128"/>
    </location>
</feature>
<reference evidence="1" key="1">
    <citation type="submission" date="2018-05" db="EMBL/GenBank/DDBJ databases">
        <authorList>
            <person name="Lanie J.A."/>
            <person name="Ng W.-L."/>
            <person name="Kazmierczak K.M."/>
            <person name="Andrzejewski T.M."/>
            <person name="Davidsen T.M."/>
            <person name="Wayne K.J."/>
            <person name="Tettelin H."/>
            <person name="Glass J.I."/>
            <person name="Rusch D."/>
            <person name="Podicherti R."/>
            <person name="Tsui H.-C.T."/>
            <person name="Winkler M.E."/>
        </authorList>
    </citation>
    <scope>NUCLEOTIDE SEQUENCE</scope>
</reference>
<sequence length="128" mass="14232">VNWGKATIGVLDFEGTVRTGVVEFGIVITRGASIVETDTATCCPEAELLPEDERAHGLREKDLAGTTPFRERLSLFSDLHASVDALGAHHAVVEENLLKAVWPYPPTSDDKCRLDWGPWVDTRRLYER</sequence>
<evidence type="ECO:0008006" key="2">
    <source>
        <dbReference type="Google" id="ProtNLM"/>
    </source>
</evidence>
<accession>A0A383DYN7</accession>
<dbReference type="AlphaFoldDB" id="A0A383DYN7"/>
<feature type="non-terminal residue" evidence="1">
    <location>
        <position position="1"/>
    </location>
</feature>
<organism evidence="1">
    <name type="scientific">marine metagenome</name>
    <dbReference type="NCBI Taxonomy" id="408172"/>
    <lineage>
        <taxon>unclassified sequences</taxon>
        <taxon>metagenomes</taxon>
        <taxon>ecological metagenomes</taxon>
    </lineage>
</organism>
<proteinExistence type="predicted"/>